<proteinExistence type="predicted"/>
<organism evidence="3 4">
    <name type="scientific">Kangiella geojedonensis</name>
    <dbReference type="NCBI Taxonomy" id="914150"/>
    <lineage>
        <taxon>Bacteria</taxon>
        <taxon>Pseudomonadati</taxon>
        <taxon>Pseudomonadota</taxon>
        <taxon>Gammaproteobacteria</taxon>
        <taxon>Kangiellales</taxon>
        <taxon>Kangiellaceae</taxon>
        <taxon>Kangiella</taxon>
    </lineage>
</organism>
<dbReference type="OrthoDB" id="9761989at2"/>
<dbReference type="PATRIC" id="fig|914150.5.peg.54"/>
<evidence type="ECO:0000313" key="3">
    <source>
        <dbReference type="EMBL" id="AKE51046.1"/>
    </source>
</evidence>
<dbReference type="PANTHER" id="PTHR43767:SF10">
    <property type="entry name" value="SURFACTIN SYNTHASE SUBUNIT 1"/>
    <property type="match status" value="1"/>
</dbReference>
<keyword evidence="3" id="KW-0436">Ligase</keyword>
<dbReference type="NCBIfam" id="TIGR03098">
    <property type="entry name" value="ligase_PEP_1"/>
    <property type="match status" value="1"/>
</dbReference>
<reference evidence="3 4" key="1">
    <citation type="submission" date="2015-02" db="EMBL/GenBank/DDBJ databases">
        <title>Complete genome sequence of Kangiella geojedonensis strain YCS-5T.</title>
        <authorList>
            <person name="Kim K.M."/>
        </authorList>
    </citation>
    <scope>NUCLEOTIDE SEQUENCE [LARGE SCALE GENOMIC DNA]</scope>
    <source>
        <strain evidence="3 4">YCS-5</strain>
    </source>
</reference>
<dbReference type="InterPro" id="IPR050237">
    <property type="entry name" value="ATP-dep_AMP-bd_enzyme"/>
</dbReference>
<feature type="domain" description="AMP-binding enzyme C-terminal" evidence="2">
    <location>
        <begin position="432"/>
        <end position="510"/>
    </location>
</feature>
<dbReference type="SUPFAM" id="SSF56801">
    <property type="entry name" value="Acetyl-CoA synthetase-like"/>
    <property type="match status" value="1"/>
</dbReference>
<accession>A0A0F6RBD1</accession>
<protein>
    <submittedName>
        <fullName evidence="3">Acyl-CoA ligase</fullName>
    </submittedName>
</protein>
<dbReference type="Gene3D" id="3.40.50.12780">
    <property type="entry name" value="N-terminal domain of ligase-like"/>
    <property type="match status" value="1"/>
</dbReference>
<sequence length="526" mass="58646">MLCQFDDIVSISSLHFAHNFAIDDNKQQLTYQQLDQAIDRLASALVLLGLEPNTRIGVYLPKQVEAVISFFAASRAGLVFVPINPLLKPAQVSYILQDCNVQLLITSAQRGTILQSIYSDCEDLDHLLLVDESTKFSEPQTLTTHYWSQLPEVTQQPSRRRISKDLAAILYTSGSTGQPKGVCLSHQNLIAGAKSVSQYLENNADDIILAVLPLSFDYGLSQVTTALLVGAKVVLMEYLLPRDVIRQVEKHQVTGLAAVPPLWVQLANLDWPESTQQTLRYITNSGGAMPETTLQLLRKALPNTAPFLMYGLTEAFRSTYLAPSELDQRPHSMGKAIPDAEILVLREDGSECDPNEAGELVHRGIHVSLGYWNAPEKTAQRFKPLATNNNHLPEVAVWSGDTVKRDEQGFLYFIGRRDDMIKCSGYRISPAELEDTLYHLELIDEVVAMGISDEQLGQAVLLAIKPADKVSPDENTVKAIKRFCQQELPNFMQPKYIEFVDQLPRNPNGKIDRKALQQEFGYLATV</sequence>
<dbReference type="RefSeq" id="WP_052735133.1">
    <property type="nucleotide sequence ID" value="NZ_CP010975.1"/>
</dbReference>
<dbReference type="KEGG" id="kge:TQ33_0054"/>
<evidence type="ECO:0000313" key="4">
    <source>
        <dbReference type="Proteomes" id="UP000034071"/>
    </source>
</evidence>
<dbReference type="PROSITE" id="PS00455">
    <property type="entry name" value="AMP_BINDING"/>
    <property type="match status" value="1"/>
</dbReference>
<dbReference type="Pfam" id="PF00501">
    <property type="entry name" value="AMP-binding"/>
    <property type="match status" value="1"/>
</dbReference>
<dbReference type="Proteomes" id="UP000034071">
    <property type="component" value="Chromosome"/>
</dbReference>
<dbReference type="Pfam" id="PF13193">
    <property type="entry name" value="AMP-binding_C"/>
    <property type="match status" value="1"/>
</dbReference>
<dbReference type="AlphaFoldDB" id="A0A0F6RBD1"/>
<dbReference type="Gene3D" id="3.30.300.30">
    <property type="match status" value="1"/>
</dbReference>
<keyword evidence="4" id="KW-1185">Reference proteome</keyword>
<dbReference type="InterPro" id="IPR020845">
    <property type="entry name" value="AMP-binding_CS"/>
</dbReference>
<dbReference type="GO" id="GO:0016877">
    <property type="term" value="F:ligase activity, forming carbon-sulfur bonds"/>
    <property type="evidence" value="ECO:0007669"/>
    <property type="project" value="UniProtKB-ARBA"/>
</dbReference>
<dbReference type="InterPro" id="IPR017529">
    <property type="entry name" value="AcylCoA_ligase_PEP_1"/>
</dbReference>
<feature type="domain" description="AMP-dependent synthetase/ligase" evidence="1">
    <location>
        <begin position="21"/>
        <end position="372"/>
    </location>
</feature>
<dbReference type="InterPro" id="IPR045851">
    <property type="entry name" value="AMP-bd_C_sf"/>
</dbReference>
<name>A0A0F6RBD1_9GAMM</name>
<dbReference type="STRING" id="914150.TQ33_0054"/>
<dbReference type="InterPro" id="IPR025110">
    <property type="entry name" value="AMP-bd_C"/>
</dbReference>
<dbReference type="PANTHER" id="PTHR43767">
    <property type="entry name" value="LONG-CHAIN-FATTY-ACID--COA LIGASE"/>
    <property type="match status" value="1"/>
</dbReference>
<evidence type="ECO:0000259" key="2">
    <source>
        <dbReference type="Pfam" id="PF13193"/>
    </source>
</evidence>
<dbReference type="HOGENOM" id="CLU_000022_59_0_6"/>
<dbReference type="EMBL" id="CP010975">
    <property type="protein sequence ID" value="AKE51046.1"/>
    <property type="molecule type" value="Genomic_DNA"/>
</dbReference>
<gene>
    <name evidence="3" type="ORF">TQ33_0054</name>
</gene>
<dbReference type="InterPro" id="IPR000873">
    <property type="entry name" value="AMP-dep_synth/lig_dom"/>
</dbReference>
<dbReference type="InterPro" id="IPR042099">
    <property type="entry name" value="ANL_N_sf"/>
</dbReference>
<evidence type="ECO:0000259" key="1">
    <source>
        <dbReference type="Pfam" id="PF00501"/>
    </source>
</evidence>